<dbReference type="InterPro" id="IPR051156">
    <property type="entry name" value="Mito/Outer_Membr_Metalloprot"/>
</dbReference>
<keyword evidence="1 6" id="KW-0645">Protease</keyword>
<dbReference type="Pfam" id="PF01435">
    <property type="entry name" value="Peptidase_M48"/>
    <property type="match status" value="1"/>
</dbReference>
<feature type="compositionally biased region" description="Low complexity" evidence="7">
    <location>
        <begin position="359"/>
        <end position="373"/>
    </location>
</feature>
<dbReference type="STRING" id="1770053.SAMN05216551_11167"/>
<evidence type="ECO:0000256" key="2">
    <source>
        <dbReference type="ARBA" id="ARBA00022723"/>
    </source>
</evidence>
<evidence type="ECO:0000256" key="6">
    <source>
        <dbReference type="RuleBase" id="RU003983"/>
    </source>
</evidence>
<keyword evidence="4 6" id="KW-0862">Zinc</keyword>
<dbReference type="AlphaFoldDB" id="A0A1H2PT64"/>
<dbReference type="GO" id="GO:0016020">
    <property type="term" value="C:membrane"/>
    <property type="evidence" value="ECO:0007669"/>
    <property type="project" value="TreeGrafter"/>
</dbReference>
<feature type="domain" description="Peptidase M48" evidence="8">
    <location>
        <begin position="164"/>
        <end position="323"/>
    </location>
</feature>
<feature type="compositionally biased region" description="Basic and acidic residues" evidence="7">
    <location>
        <begin position="38"/>
        <end position="48"/>
    </location>
</feature>
<dbReference type="RefSeq" id="WP_235838002.1">
    <property type="nucleotide sequence ID" value="NZ_FNLO01000011.1"/>
</dbReference>
<keyword evidence="2" id="KW-0479">Metal-binding</keyword>
<keyword evidence="3 6" id="KW-0378">Hydrolase</keyword>
<dbReference type="EMBL" id="FNLO01000011">
    <property type="protein sequence ID" value="SDV50292.1"/>
    <property type="molecule type" value="Genomic_DNA"/>
</dbReference>
<dbReference type="GO" id="GO:0051603">
    <property type="term" value="P:proteolysis involved in protein catabolic process"/>
    <property type="evidence" value="ECO:0007669"/>
    <property type="project" value="TreeGrafter"/>
</dbReference>
<organism evidence="9 10">
    <name type="scientific">Chitinasiproducens palmae</name>
    <dbReference type="NCBI Taxonomy" id="1770053"/>
    <lineage>
        <taxon>Bacteria</taxon>
        <taxon>Pseudomonadati</taxon>
        <taxon>Pseudomonadota</taxon>
        <taxon>Betaproteobacteria</taxon>
        <taxon>Burkholderiales</taxon>
        <taxon>Burkholderiaceae</taxon>
        <taxon>Chitinasiproducens</taxon>
    </lineage>
</organism>
<feature type="region of interest" description="Disordered" evidence="7">
    <location>
        <begin position="350"/>
        <end position="373"/>
    </location>
</feature>
<comment type="similarity">
    <text evidence="6">Belongs to the peptidase M48 family.</text>
</comment>
<evidence type="ECO:0000256" key="7">
    <source>
        <dbReference type="SAM" id="MobiDB-lite"/>
    </source>
</evidence>
<dbReference type="InterPro" id="IPR001915">
    <property type="entry name" value="Peptidase_M48"/>
</dbReference>
<feature type="region of interest" description="Disordered" evidence="7">
    <location>
        <begin position="1"/>
        <end position="48"/>
    </location>
</feature>
<name>A0A1H2PT64_9BURK</name>
<evidence type="ECO:0000256" key="3">
    <source>
        <dbReference type="ARBA" id="ARBA00022801"/>
    </source>
</evidence>
<evidence type="ECO:0000256" key="1">
    <source>
        <dbReference type="ARBA" id="ARBA00022670"/>
    </source>
</evidence>
<feature type="compositionally biased region" description="Low complexity" evidence="7">
    <location>
        <begin position="10"/>
        <end position="24"/>
    </location>
</feature>
<accession>A0A1H2PT64</accession>
<dbReference type="PANTHER" id="PTHR22726">
    <property type="entry name" value="METALLOENDOPEPTIDASE OMA1"/>
    <property type="match status" value="1"/>
</dbReference>
<dbReference type="PANTHER" id="PTHR22726:SF1">
    <property type="entry name" value="METALLOENDOPEPTIDASE OMA1, MITOCHONDRIAL"/>
    <property type="match status" value="1"/>
</dbReference>
<proteinExistence type="inferred from homology"/>
<protein>
    <submittedName>
        <fullName evidence="9">Peptidase family M48</fullName>
    </submittedName>
</protein>
<evidence type="ECO:0000313" key="10">
    <source>
        <dbReference type="Proteomes" id="UP000243719"/>
    </source>
</evidence>
<evidence type="ECO:0000256" key="5">
    <source>
        <dbReference type="ARBA" id="ARBA00023049"/>
    </source>
</evidence>
<keyword evidence="10" id="KW-1185">Reference proteome</keyword>
<gene>
    <name evidence="9" type="ORF">SAMN05216551_11167</name>
</gene>
<comment type="cofactor">
    <cofactor evidence="6">
        <name>Zn(2+)</name>
        <dbReference type="ChEBI" id="CHEBI:29105"/>
    </cofactor>
    <text evidence="6">Binds 1 zinc ion per subunit.</text>
</comment>
<evidence type="ECO:0000259" key="8">
    <source>
        <dbReference type="Pfam" id="PF01435"/>
    </source>
</evidence>
<sequence>MTGRSTPCKRGAAASLRAASPLPATTQRPCRRLGLSDPGREAARLPDRPAGRLPMLHRLTRLRKLLACCVALPFATAALAQATPPSAASATEQQLRDGGGDAFRHAMPAADLELQGDATYQRLIGNARASRTLLPANDARVRRSRAILQKLVPYALKWNDRARDWRWDIEVVRSPMIDAIALPGGKFVVYSGIIDKLSLRDDELALLLAHLSAHALREHARGRLASVAQDRVADERISRLFGLVPPVGAQGLRTDRLLGLRYGTADETEADVIGADIASRAGYDPRAAINFWQKVALANRRHPLDFALVHPYTYKRELALRKRLNDMLPLFAKALGYTVQTLPPFPLTTAQRKDRLPARAKAAAAAPATAASS</sequence>
<keyword evidence="5 6" id="KW-0482">Metalloprotease</keyword>
<evidence type="ECO:0000256" key="4">
    <source>
        <dbReference type="ARBA" id="ARBA00022833"/>
    </source>
</evidence>
<dbReference type="GO" id="GO:0046872">
    <property type="term" value="F:metal ion binding"/>
    <property type="evidence" value="ECO:0007669"/>
    <property type="project" value="UniProtKB-KW"/>
</dbReference>
<dbReference type="GO" id="GO:0004222">
    <property type="term" value="F:metalloendopeptidase activity"/>
    <property type="evidence" value="ECO:0007669"/>
    <property type="project" value="InterPro"/>
</dbReference>
<reference evidence="10" key="1">
    <citation type="submission" date="2016-09" db="EMBL/GenBank/DDBJ databases">
        <authorList>
            <person name="Varghese N."/>
            <person name="Submissions S."/>
        </authorList>
    </citation>
    <scope>NUCLEOTIDE SEQUENCE [LARGE SCALE GENOMIC DNA]</scope>
    <source>
        <strain evidence="10">JS23</strain>
    </source>
</reference>
<evidence type="ECO:0000313" key="9">
    <source>
        <dbReference type="EMBL" id="SDV50292.1"/>
    </source>
</evidence>
<dbReference type="Proteomes" id="UP000243719">
    <property type="component" value="Unassembled WGS sequence"/>
</dbReference>